<dbReference type="Proteomes" id="UP000322981">
    <property type="component" value="Unassembled WGS sequence"/>
</dbReference>
<evidence type="ECO:0000313" key="1">
    <source>
        <dbReference type="EMBL" id="KAA6184408.1"/>
    </source>
</evidence>
<dbReference type="OrthoDB" id="5772732at2"/>
<dbReference type="EMBL" id="VWXX01000020">
    <property type="protein sequence ID" value="KAA6184408.1"/>
    <property type="molecule type" value="Genomic_DNA"/>
</dbReference>
<evidence type="ECO:0000313" key="2">
    <source>
        <dbReference type="Proteomes" id="UP000322981"/>
    </source>
</evidence>
<protein>
    <submittedName>
        <fullName evidence="1">Uncharacterized protein</fullName>
    </submittedName>
</protein>
<reference evidence="1 2" key="1">
    <citation type="submission" date="2019-09" db="EMBL/GenBank/DDBJ databases">
        <title>Whole-genome sequence of the purple sulfur bacterium Thiohalocapsa marina DSM 19078.</title>
        <authorList>
            <person name="Kyndt J.A."/>
            <person name="Meyer T.E."/>
        </authorList>
    </citation>
    <scope>NUCLEOTIDE SEQUENCE [LARGE SCALE GENOMIC DNA]</scope>
    <source>
        <strain evidence="1 2">DSM 19078</strain>
    </source>
</reference>
<gene>
    <name evidence="1" type="ORF">F2Q65_12590</name>
</gene>
<dbReference type="AlphaFoldDB" id="A0A5M8FHP2"/>
<name>A0A5M8FHP2_9GAMM</name>
<keyword evidence="2" id="KW-1185">Reference proteome</keyword>
<organism evidence="1 2">
    <name type="scientific">Thiohalocapsa marina</name>
    <dbReference type="NCBI Taxonomy" id="424902"/>
    <lineage>
        <taxon>Bacteria</taxon>
        <taxon>Pseudomonadati</taxon>
        <taxon>Pseudomonadota</taxon>
        <taxon>Gammaproteobacteria</taxon>
        <taxon>Chromatiales</taxon>
        <taxon>Chromatiaceae</taxon>
        <taxon>Thiohalocapsa</taxon>
    </lineage>
</organism>
<dbReference type="RefSeq" id="WP_150093766.1">
    <property type="nucleotide sequence ID" value="NZ_JBFUOH010000116.1"/>
</dbReference>
<comment type="caution">
    <text evidence="1">The sequence shown here is derived from an EMBL/GenBank/DDBJ whole genome shotgun (WGS) entry which is preliminary data.</text>
</comment>
<sequence length="63" mass="7273">MSSKEEFSDWVASIERGDCGFTYVRFYHRAPAWVRNEAIHRFGKGTVFLPSRQERQPPEGLAA</sequence>
<accession>A0A5M8FHP2</accession>
<proteinExistence type="predicted"/>